<evidence type="ECO:0000313" key="2">
    <source>
        <dbReference type="Proteomes" id="UP000662770"/>
    </source>
</evidence>
<sequence>MESGLALSANAQSRNISEIVSQQTFHHCIWLTDNVESLTSELSSQLQVVVFPKIDSPDDSVLAAVVEAIQSIKIDEALVEQTAVFACSYNLLGVWFAYYLMENGAAPVHAVARVRAMFEQCFVEDGWDQFVFDVLYRLQA</sequence>
<dbReference type="Proteomes" id="UP000662770">
    <property type="component" value="Chromosome"/>
</dbReference>
<accession>A0ABX7QM77</accession>
<proteinExistence type="predicted"/>
<gene>
    <name evidence="1" type="ORF">JYB87_12360</name>
</gene>
<reference evidence="1 2" key="1">
    <citation type="submission" date="2021-03" db="EMBL/GenBank/DDBJ databases">
        <title>Novel species identification of genus Shewanella.</title>
        <authorList>
            <person name="Liu G."/>
            <person name="Zhang Q."/>
        </authorList>
    </citation>
    <scope>NUCLEOTIDE SEQUENCE [LARGE SCALE GENOMIC DNA]</scope>
    <source>
        <strain evidence="1 2">FJAT-51800</strain>
    </source>
</reference>
<keyword evidence="2" id="KW-1185">Reference proteome</keyword>
<organism evidence="1 2">
    <name type="scientific">Shewanella avicenniae</name>
    <dbReference type="NCBI Taxonomy" id="2814294"/>
    <lineage>
        <taxon>Bacteria</taxon>
        <taxon>Pseudomonadati</taxon>
        <taxon>Pseudomonadota</taxon>
        <taxon>Gammaproteobacteria</taxon>
        <taxon>Alteromonadales</taxon>
        <taxon>Shewanellaceae</taxon>
        <taxon>Shewanella</taxon>
    </lineage>
</organism>
<dbReference type="RefSeq" id="WP_207353795.1">
    <property type="nucleotide sequence ID" value="NZ_CP071503.1"/>
</dbReference>
<protein>
    <submittedName>
        <fullName evidence="1">Uncharacterized protein</fullName>
    </submittedName>
</protein>
<evidence type="ECO:0000313" key="1">
    <source>
        <dbReference type="EMBL" id="QSX32553.1"/>
    </source>
</evidence>
<dbReference type="EMBL" id="CP071503">
    <property type="protein sequence ID" value="QSX32553.1"/>
    <property type="molecule type" value="Genomic_DNA"/>
</dbReference>
<name>A0ABX7QM77_9GAMM</name>